<dbReference type="RefSeq" id="WP_160644191.1">
    <property type="nucleotide sequence ID" value="NZ_SIJB01000007.1"/>
</dbReference>
<dbReference type="SMART" id="SM00354">
    <property type="entry name" value="HTH_LACI"/>
    <property type="match status" value="1"/>
</dbReference>
<evidence type="ECO:0000313" key="6">
    <source>
        <dbReference type="Proteomes" id="UP000448943"/>
    </source>
</evidence>
<keyword evidence="6" id="KW-1185">Reference proteome</keyword>
<dbReference type="EMBL" id="SIJB01000007">
    <property type="protein sequence ID" value="NBI27841.1"/>
    <property type="molecule type" value="Genomic_DNA"/>
</dbReference>
<gene>
    <name evidence="5" type="ORF">ERL59_02555</name>
</gene>
<reference evidence="5 6" key="1">
    <citation type="submission" date="2019-01" db="EMBL/GenBank/DDBJ databases">
        <title>Chengkuizengella sp. nov., isolated from deep-sea sediment of East Pacific Ocean.</title>
        <authorList>
            <person name="Yang J."/>
            <person name="Lai Q."/>
            <person name="Shao Z."/>
        </authorList>
    </citation>
    <scope>NUCLEOTIDE SEQUENCE [LARGE SCALE GENOMIC DNA]</scope>
    <source>
        <strain evidence="5 6">YPA3-1-1</strain>
    </source>
</reference>
<evidence type="ECO:0000259" key="4">
    <source>
        <dbReference type="PROSITE" id="PS50932"/>
    </source>
</evidence>
<dbReference type="Gene3D" id="3.40.50.2300">
    <property type="match status" value="2"/>
</dbReference>
<evidence type="ECO:0000313" key="5">
    <source>
        <dbReference type="EMBL" id="NBI27841.1"/>
    </source>
</evidence>
<dbReference type="SUPFAM" id="SSF47413">
    <property type="entry name" value="lambda repressor-like DNA-binding domains"/>
    <property type="match status" value="1"/>
</dbReference>
<keyword evidence="3" id="KW-0804">Transcription</keyword>
<dbReference type="OrthoDB" id="9796186at2"/>
<dbReference type="SUPFAM" id="SSF53822">
    <property type="entry name" value="Periplasmic binding protein-like I"/>
    <property type="match status" value="1"/>
</dbReference>
<comment type="caution">
    <text evidence="5">The sequence shown here is derived from an EMBL/GenBank/DDBJ whole genome shotgun (WGS) entry which is preliminary data.</text>
</comment>
<dbReference type="CDD" id="cd19976">
    <property type="entry name" value="PBP1_DegA_Like"/>
    <property type="match status" value="1"/>
</dbReference>
<dbReference type="GO" id="GO:0003700">
    <property type="term" value="F:DNA-binding transcription factor activity"/>
    <property type="evidence" value="ECO:0007669"/>
    <property type="project" value="TreeGrafter"/>
</dbReference>
<dbReference type="PANTHER" id="PTHR30146">
    <property type="entry name" value="LACI-RELATED TRANSCRIPTIONAL REPRESSOR"/>
    <property type="match status" value="1"/>
</dbReference>
<dbReference type="InterPro" id="IPR001761">
    <property type="entry name" value="Peripla_BP/Lac1_sug-bd_dom"/>
</dbReference>
<keyword evidence="2" id="KW-0238">DNA-binding</keyword>
<accession>A0A6N9PWE4</accession>
<feature type="domain" description="HTH lacI-type" evidence="4">
    <location>
        <begin position="3"/>
        <end position="57"/>
    </location>
</feature>
<dbReference type="PROSITE" id="PS00356">
    <property type="entry name" value="HTH_LACI_1"/>
    <property type="match status" value="1"/>
</dbReference>
<dbReference type="InterPro" id="IPR010982">
    <property type="entry name" value="Lambda_DNA-bd_dom_sf"/>
</dbReference>
<dbReference type="InterPro" id="IPR028082">
    <property type="entry name" value="Peripla_BP_I"/>
</dbReference>
<name>A0A6N9PWE4_9BACL</name>
<dbReference type="InterPro" id="IPR000843">
    <property type="entry name" value="HTH_LacI"/>
</dbReference>
<evidence type="ECO:0000256" key="2">
    <source>
        <dbReference type="ARBA" id="ARBA00023125"/>
    </source>
</evidence>
<dbReference type="Gene3D" id="1.10.260.40">
    <property type="entry name" value="lambda repressor-like DNA-binding domains"/>
    <property type="match status" value="1"/>
</dbReference>
<sequence>MKPTIYDIAREAGVSIATVSKVINNTGRIGDKTKQKVMKVMKDLDYHPSIVASALTGKKTHTIGLLIPDIANPFFAEIARSVEDMGNELGFSVMMCSTDNNIDKESKYISLLEQKRVDGIILATGTQNTTILQNLLKKKVPIALIARDMPSLPVDTVLVDDYMGGYEATSHLIKLGHQKISIIAEDLTVMSSKERIRGYCQALEDHGLAFDERLLHVSDFTIEGGRKVAAKILSENNSATAIFACNDLLAMGAIQAAREKGIQIPEDLSIIGFDNTILASICDPPLTTIAQPIQDMGKKVVELLVKEIKEEKTTKQRVVLMPKLEIRKTTSEIHINLV</sequence>
<dbReference type="Pfam" id="PF00532">
    <property type="entry name" value="Peripla_BP_1"/>
    <property type="match status" value="1"/>
</dbReference>
<dbReference type="PROSITE" id="PS50932">
    <property type="entry name" value="HTH_LACI_2"/>
    <property type="match status" value="1"/>
</dbReference>
<proteinExistence type="predicted"/>
<dbReference type="GO" id="GO:0000976">
    <property type="term" value="F:transcription cis-regulatory region binding"/>
    <property type="evidence" value="ECO:0007669"/>
    <property type="project" value="TreeGrafter"/>
</dbReference>
<dbReference type="PANTHER" id="PTHR30146:SF147">
    <property type="entry name" value="HTH-TYPE TRANSCRIPTIONAL REGULATOR DEGA"/>
    <property type="match status" value="1"/>
</dbReference>
<dbReference type="Proteomes" id="UP000448943">
    <property type="component" value="Unassembled WGS sequence"/>
</dbReference>
<dbReference type="AlphaFoldDB" id="A0A6N9PWE4"/>
<dbReference type="PRINTS" id="PR00036">
    <property type="entry name" value="HTHLACI"/>
</dbReference>
<evidence type="ECO:0000256" key="1">
    <source>
        <dbReference type="ARBA" id="ARBA00023015"/>
    </source>
</evidence>
<dbReference type="CDD" id="cd01392">
    <property type="entry name" value="HTH_LacI"/>
    <property type="match status" value="1"/>
</dbReference>
<dbReference type="Pfam" id="PF00356">
    <property type="entry name" value="LacI"/>
    <property type="match status" value="1"/>
</dbReference>
<evidence type="ECO:0000256" key="3">
    <source>
        <dbReference type="ARBA" id="ARBA00023163"/>
    </source>
</evidence>
<organism evidence="5 6">
    <name type="scientific">Chengkuizengella marina</name>
    <dbReference type="NCBI Taxonomy" id="2507566"/>
    <lineage>
        <taxon>Bacteria</taxon>
        <taxon>Bacillati</taxon>
        <taxon>Bacillota</taxon>
        <taxon>Bacilli</taxon>
        <taxon>Bacillales</taxon>
        <taxon>Paenibacillaceae</taxon>
        <taxon>Chengkuizengella</taxon>
    </lineage>
</organism>
<protein>
    <submittedName>
        <fullName evidence="5">LacI family transcriptional regulator</fullName>
    </submittedName>
</protein>
<keyword evidence="1" id="KW-0805">Transcription regulation</keyword>